<organism evidence="11 12">
    <name type="scientific">Paenibacillus algorifonticola</name>
    <dbReference type="NCBI Taxonomy" id="684063"/>
    <lineage>
        <taxon>Bacteria</taxon>
        <taxon>Bacillati</taxon>
        <taxon>Bacillota</taxon>
        <taxon>Bacilli</taxon>
        <taxon>Bacillales</taxon>
        <taxon>Paenibacillaceae</taxon>
        <taxon>Paenibacillus</taxon>
    </lineage>
</organism>
<keyword evidence="6" id="KW-0547">Nucleotide-binding</keyword>
<name>A0A1I2F4H7_9BACL</name>
<dbReference type="PROSITE" id="PS00211">
    <property type="entry name" value="ABC_TRANSPORTER_1"/>
    <property type="match status" value="1"/>
</dbReference>
<dbReference type="SUPFAM" id="SSF52540">
    <property type="entry name" value="P-loop containing nucleoside triphosphate hydrolases"/>
    <property type="match status" value="2"/>
</dbReference>
<dbReference type="SMART" id="SM00382">
    <property type="entry name" value="AAA"/>
    <property type="match status" value="2"/>
</dbReference>
<dbReference type="CDD" id="cd03215">
    <property type="entry name" value="ABC_Carb_Monos_II"/>
    <property type="match status" value="1"/>
</dbReference>
<dbReference type="PANTHER" id="PTHR43790">
    <property type="entry name" value="CARBOHYDRATE TRANSPORT ATP-BINDING PROTEIN MG119-RELATED"/>
    <property type="match status" value="1"/>
</dbReference>
<gene>
    <name evidence="11" type="ORF">SAMN04487969_11131</name>
</gene>
<feature type="domain" description="ABC transporter" evidence="10">
    <location>
        <begin position="250"/>
        <end position="504"/>
    </location>
</feature>
<dbReference type="CDD" id="cd03216">
    <property type="entry name" value="ABC_Carb_Monos_I"/>
    <property type="match status" value="1"/>
</dbReference>
<dbReference type="PANTHER" id="PTHR43790:SF3">
    <property type="entry name" value="D-ALLOSE IMPORT ATP-BINDING PROTEIN ALSA-RELATED"/>
    <property type="match status" value="1"/>
</dbReference>
<keyword evidence="2" id="KW-0813">Transport</keyword>
<dbReference type="AlphaFoldDB" id="A0A1I2F4H7"/>
<keyword evidence="4" id="KW-0762">Sugar transport</keyword>
<dbReference type="FunFam" id="3.40.50.300:FF:000127">
    <property type="entry name" value="Ribose import ATP-binding protein RbsA"/>
    <property type="match status" value="1"/>
</dbReference>
<feature type="domain" description="ABC transporter" evidence="10">
    <location>
        <begin position="5"/>
        <end position="244"/>
    </location>
</feature>
<keyword evidence="5" id="KW-0677">Repeat</keyword>
<dbReference type="Proteomes" id="UP000183410">
    <property type="component" value="Unassembled WGS sequence"/>
</dbReference>
<evidence type="ECO:0000256" key="8">
    <source>
        <dbReference type="ARBA" id="ARBA00022967"/>
    </source>
</evidence>
<dbReference type="PROSITE" id="PS50893">
    <property type="entry name" value="ABC_TRANSPORTER_2"/>
    <property type="match status" value="2"/>
</dbReference>
<keyword evidence="3" id="KW-1003">Cell membrane</keyword>
<dbReference type="InterPro" id="IPR050107">
    <property type="entry name" value="ABC_carbohydrate_import_ATPase"/>
</dbReference>
<keyword evidence="7 11" id="KW-0067">ATP-binding</keyword>
<dbReference type="OrthoDB" id="9766104at2"/>
<comment type="subcellular location">
    <subcellularLocation>
        <location evidence="1">Cell membrane</location>
        <topology evidence="1">Peripheral membrane protein</topology>
    </subcellularLocation>
</comment>
<keyword evidence="9" id="KW-0472">Membrane</keyword>
<dbReference type="EMBL" id="FONN01000011">
    <property type="protein sequence ID" value="SFF00222.1"/>
    <property type="molecule type" value="Genomic_DNA"/>
</dbReference>
<evidence type="ECO:0000256" key="7">
    <source>
        <dbReference type="ARBA" id="ARBA00022840"/>
    </source>
</evidence>
<evidence type="ECO:0000256" key="4">
    <source>
        <dbReference type="ARBA" id="ARBA00022597"/>
    </source>
</evidence>
<evidence type="ECO:0000313" key="11">
    <source>
        <dbReference type="EMBL" id="SFF00222.1"/>
    </source>
</evidence>
<keyword evidence="12" id="KW-1185">Reference proteome</keyword>
<dbReference type="GO" id="GO:0016887">
    <property type="term" value="F:ATP hydrolysis activity"/>
    <property type="evidence" value="ECO:0007669"/>
    <property type="project" value="InterPro"/>
</dbReference>
<evidence type="ECO:0000313" key="12">
    <source>
        <dbReference type="Proteomes" id="UP000183410"/>
    </source>
</evidence>
<evidence type="ECO:0000256" key="9">
    <source>
        <dbReference type="ARBA" id="ARBA00023136"/>
    </source>
</evidence>
<accession>A0A1I2F4H7</accession>
<dbReference type="Pfam" id="PF00005">
    <property type="entry name" value="ABC_tran"/>
    <property type="match status" value="2"/>
</dbReference>
<evidence type="ECO:0000256" key="2">
    <source>
        <dbReference type="ARBA" id="ARBA00022448"/>
    </source>
</evidence>
<dbReference type="Gene3D" id="3.40.50.300">
    <property type="entry name" value="P-loop containing nucleotide triphosphate hydrolases"/>
    <property type="match status" value="2"/>
</dbReference>
<evidence type="ECO:0000259" key="10">
    <source>
        <dbReference type="PROSITE" id="PS50893"/>
    </source>
</evidence>
<sequence>MDYIVEMKNISKDFSGVKALQDVSFQLKPGEVHILLGENGAGKSTLMKILSGVYEPSSGSIVINGTAFSKLSPKESVDSGISVIYQELSMIDELSIAENIFVGKLPMIKKFGIPVVDFKNMEEIAQRMIEKVGLKRSSKDLVERLSISEKQQVEIAKAIASRAKVIVMDEPTSSLTGEETNKLFGIIRQLKYLGVGIIYISHKLHELLEIGDRVSVLKDGKYVGTKDIKDVTKETLVTMMVGRAVNERHLKPEDSIHTGEETLLKVEGLTRKDRMVQDVSFELKKGEILGFSGLIGSGRTELMNAIYGAAPIAEGRIELFGQEVIIKSPYHAIKLGIGHVTESRKETGFLKNFEIWKNISLSRLLKTSSLGGTWGLINEKQEKKWAEEYKASINIKCASIEQNIGELSGGNQQKVLIGKWLAAGSKLMIFDEPTKGIDIGARGEIYKIMRELAEDGVGVMVVSSDLPELLSVCDRIIVFREGRMNGTLSIEEATEENIMLAATS</sequence>
<evidence type="ECO:0000256" key="5">
    <source>
        <dbReference type="ARBA" id="ARBA00022737"/>
    </source>
</evidence>
<dbReference type="InterPro" id="IPR003439">
    <property type="entry name" value="ABC_transporter-like_ATP-bd"/>
</dbReference>
<reference evidence="12" key="1">
    <citation type="submission" date="2016-10" db="EMBL/GenBank/DDBJ databases">
        <authorList>
            <person name="Varghese N."/>
            <person name="Submissions S."/>
        </authorList>
    </citation>
    <scope>NUCLEOTIDE SEQUENCE [LARGE SCALE GENOMIC DNA]</scope>
    <source>
        <strain evidence="12">CGMCC 1.10223</strain>
    </source>
</reference>
<dbReference type="InterPro" id="IPR017871">
    <property type="entry name" value="ABC_transporter-like_CS"/>
</dbReference>
<protein>
    <submittedName>
        <fullName evidence="11">Allose ABC transporter ATP-binding protein</fullName>
    </submittedName>
</protein>
<evidence type="ECO:0000256" key="3">
    <source>
        <dbReference type="ARBA" id="ARBA00022475"/>
    </source>
</evidence>
<dbReference type="RefSeq" id="WP_046232242.1">
    <property type="nucleotide sequence ID" value="NZ_FONN01000011.1"/>
</dbReference>
<evidence type="ECO:0000256" key="1">
    <source>
        <dbReference type="ARBA" id="ARBA00004202"/>
    </source>
</evidence>
<keyword evidence="8" id="KW-1278">Translocase</keyword>
<dbReference type="InterPro" id="IPR027417">
    <property type="entry name" value="P-loop_NTPase"/>
</dbReference>
<dbReference type="GO" id="GO:0005886">
    <property type="term" value="C:plasma membrane"/>
    <property type="evidence" value="ECO:0007669"/>
    <property type="project" value="UniProtKB-SubCell"/>
</dbReference>
<evidence type="ECO:0000256" key="6">
    <source>
        <dbReference type="ARBA" id="ARBA00022741"/>
    </source>
</evidence>
<dbReference type="GO" id="GO:0005524">
    <property type="term" value="F:ATP binding"/>
    <property type="evidence" value="ECO:0007669"/>
    <property type="project" value="UniProtKB-KW"/>
</dbReference>
<proteinExistence type="predicted"/>
<dbReference type="InterPro" id="IPR003593">
    <property type="entry name" value="AAA+_ATPase"/>
</dbReference>